<evidence type="ECO:0000313" key="3">
    <source>
        <dbReference type="EMBL" id="KZS40431.1"/>
    </source>
</evidence>
<accession>A0A163AC32</accession>
<proteinExistence type="predicted"/>
<organism evidence="3 4">
    <name type="scientific">Aquimarina aggregata</name>
    <dbReference type="NCBI Taxonomy" id="1642818"/>
    <lineage>
        <taxon>Bacteria</taxon>
        <taxon>Pseudomonadati</taxon>
        <taxon>Bacteroidota</taxon>
        <taxon>Flavobacteriia</taxon>
        <taxon>Flavobacteriales</taxon>
        <taxon>Flavobacteriaceae</taxon>
        <taxon>Aquimarina</taxon>
    </lineage>
</organism>
<sequence>MSTETLSYKYNALSSITKKQGKENLLLSKFNEVNKGSSPCFFWGKLNNPYELSRCLITLSNIVQSCFNLSPFQLALLKDPIVTAGNNQIRFEGFSHCAGVYARVDVLENGQDGDFIENGTTNVDFNTPLISELGKIKKNDNLILSVGQKEVGFHKEGSSFIERKVPLPSKWIKGLTTVQHYFSESDYAQTLNRIQALQLFKTIPAGKVKTDYYLIKRGNKYLFSPLKASNAICIGGIHRLKLLQPLIPLINELKVYPHKDMQSVTFILCFNELNFVFSVSRDFWRGFSGEGAALESLIEDLPDSLVQAFDNYSYTNQEFNPALLSFEEGIDITKIEKLSTKLSAMGLLGYDLSKNGFFYRRLPFKLERILSLNPRQKGAEKLLEENKVKITLQNDNEIEAQVEGSGVTHYVVLKGDLQKCTCTWFSKNQGERGACKHILAVKKKVKAN</sequence>
<dbReference type="InterPro" id="IPR007527">
    <property type="entry name" value="Znf_SWIM"/>
</dbReference>
<comment type="caution">
    <text evidence="3">The sequence shown here is derived from an EMBL/GenBank/DDBJ whole genome shotgun (WGS) entry which is preliminary data.</text>
</comment>
<dbReference type="Pfam" id="PF04434">
    <property type="entry name" value="SWIM"/>
    <property type="match status" value="1"/>
</dbReference>
<dbReference type="Proteomes" id="UP000076715">
    <property type="component" value="Unassembled WGS sequence"/>
</dbReference>
<name>A0A163AC32_9FLAO</name>
<keyword evidence="4" id="KW-1185">Reference proteome</keyword>
<dbReference type="STRING" id="1642818.AWE51_05630"/>
<dbReference type="AlphaFoldDB" id="A0A163AC32"/>
<dbReference type="OrthoDB" id="7821105at2"/>
<dbReference type="PROSITE" id="PS50966">
    <property type="entry name" value="ZF_SWIM"/>
    <property type="match status" value="1"/>
</dbReference>
<feature type="domain" description="SWIM-type" evidence="2">
    <location>
        <begin position="410"/>
        <end position="446"/>
    </location>
</feature>
<protein>
    <recommendedName>
        <fullName evidence="2">SWIM-type domain-containing protein</fullName>
    </recommendedName>
</protein>
<evidence type="ECO:0000313" key="4">
    <source>
        <dbReference type="Proteomes" id="UP000076715"/>
    </source>
</evidence>
<reference evidence="3 4" key="1">
    <citation type="submission" date="2016-01" db="EMBL/GenBank/DDBJ databases">
        <title>The draft genome sequence of Aquimarina sp. RZW4-3-2.</title>
        <authorList>
            <person name="Wang Y."/>
        </authorList>
    </citation>
    <scope>NUCLEOTIDE SEQUENCE [LARGE SCALE GENOMIC DNA]</scope>
    <source>
        <strain evidence="3 4">RZW4-3-2</strain>
    </source>
</reference>
<evidence type="ECO:0000256" key="1">
    <source>
        <dbReference type="PROSITE-ProRule" id="PRU00325"/>
    </source>
</evidence>
<evidence type="ECO:0000259" key="2">
    <source>
        <dbReference type="PROSITE" id="PS50966"/>
    </source>
</evidence>
<keyword evidence="1" id="KW-0479">Metal-binding</keyword>
<dbReference type="RefSeq" id="WP_066313962.1">
    <property type="nucleotide sequence ID" value="NZ_LQRT01000013.1"/>
</dbReference>
<keyword evidence="1" id="KW-0863">Zinc-finger</keyword>
<gene>
    <name evidence="3" type="ORF">AWE51_05630</name>
</gene>
<dbReference type="GO" id="GO:0008270">
    <property type="term" value="F:zinc ion binding"/>
    <property type="evidence" value="ECO:0007669"/>
    <property type="project" value="UniProtKB-KW"/>
</dbReference>
<dbReference type="EMBL" id="LQRT01000013">
    <property type="protein sequence ID" value="KZS40431.1"/>
    <property type="molecule type" value="Genomic_DNA"/>
</dbReference>
<keyword evidence="1" id="KW-0862">Zinc</keyword>